<reference evidence="23" key="1">
    <citation type="submission" date="2020-05" db="UniProtKB">
        <authorList>
            <consortium name="EnsemblMetazoa"/>
        </authorList>
    </citation>
    <scope>IDENTIFICATION</scope>
    <source>
        <strain evidence="23">Jacobina</strain>
    </source>
</reference>
<evidence type="ECO:0000313" key="24">
    <source>
        <dbReference type="Proteomes" id="UP000092461"/>
    </source>
</evidence>
<dbReference type="EMBL" id="AJWK01002980">
    <property type="status" value="NOT_ANNOTATED_CDS"/>
    <property type="molecule type" value="Genomic_DNA"/>
</dbReference>
<feature type="domain" description="C2H2-type" evidence="22">
    <location>
        <begin position="1042"/>
        <end position="1069"/>
    </location>
</feature>
<feature type="transmembrane region" description="Helical" evidence="21">
    <location>
        <begin position="1327"/>
        <end position="1349"/>
    </location>
</feature>
<dbReference type="Proteomes" id="UP000092461">
    <property type="component" value="Unassembled WGS sequence"/>
</dbReference>
<feature type="domain" description="C2H2-type" evidence="22">
    <location>
        <begin position="248"/>
        <end position="275"/>
    </location>
</feature>
<sequence length="1849" mass="216326">MEIAETRRVIQYAEAKKCRICEVRTNLMDSWMEEFRYIHRKLKVVTDYEEKYKNWLRYICICCKSQLDDFWDFKIRCDNAYRKFVEATAPSSSSSTTDDDLRDNFVVNNEEIADVCERIKTEQETVQYEEIDTVALPGENATRRGRPNPSSSSTIKETQKHKSGQKKKNKDSSSYITQIHNFKEVRVLLPRISQKDAREGEKGGTPRQRRMLTKSIDRNEVLPKRPKSRSERTVKKMTERHSLMAERYLCIHCGYQFSRKTTLRQHMEKHLRKRREQPKKTTAEDVQSNPPNTSSASALKNNEQQLRLTCGYCNEKFIWFTEYKNHLISHSRRRVRPSALKEHKTQEQAIRGIVYCTYCKKEFYNRGLWKIHSRTCKKNVNRTEKENVSSTPLRHIETIFLPEEETHTENQDMISLDVKVEMIDITDRTDENTIEENQTLEREKNKIPKDAEIDEAESENYSDRDYDEISVEENPLLEEENENGEKIKEEEIPQPKPFQCYKCEFKSSRKSVLSQHMQNHLMEQQVLLEERIFKTIERNIQQQSTNDEDQLKFTCGYCKEKFIWFTDYKTHMELHAQKRIHSSKKKKKKKTNAHSRSYEKSQAVRKIHHCTYCRKRFQNGGLCKIHIRTCAKNFRSPEKVNNSDKFKREEGQKLGRKENEDLEDAEGMDARSENQSDYDSDVIAVRENQYSDVEEAGIQEQIQELKPFRCHHCEYRSKCKSNLRRHLKMHFNNGSKKISKELKPYQCHRCEFSSKRESNLMRHLQKHYPAKARIEEFKPFKCHHCEFRSKRESNLRQHLQRHFNNKSKHKLFHCHHCEFRSKRESNLRQHLQKHYLTKTGIQELIYLQCYHCEYTSENKVNLRRHLQRHFSKRSRIFQRKISLKEKQNAETGIEEFKPFQCHHCEFRSKRISNLKQHLQRHFNKKSKHKPFQCHDCGFRYKRKVFLKWHMLMKHSDKKFKSDCNKAFRLKSHLNVHRRIHTGVKPYMCKICKIRFRTLMILNCHMTIHTKERKFKCDLCDKKYATRSALRIHKKVHTGERPFLCDICSADFQLKHHLQAHIKTHEDNDPEDPINPKKDDNDGADNVAEEAPNSHAMSYLETIVHVFKGNIGPGLFAMGDAMKNAGLILGPILTIIIGIVCVHCQHILLQCSKKMRTKTNSDEYPDFARTVELCFENGPPRLRQWSRTMRIIVNVFLCVTQLGFCCVYFVFVSTNLQQIWTEYGIIINDYLNYLIICIPILLTSLITNLKFLAPCSVIASACMLIGTGITLYFSVDNLPSPSERNFVSTWEQLPLFFGTTLFAFEGISLVLPLQNAMKVPRNFHRPAGVLNVGMVFVTFLFTGLGFLGYLKYGEHVEGSLTLNLPKDIPLAQSVKLLISLGVLLGYALQFFIAIQIMWPGIQGKFGPRNYPLIGEFIFRTFMVLVTLAIAMTVPKLSLFISLNGALCSTALALVFPPFIELVVNWEGSKGPGATKLLKNVCIMVIALLGFVTGTLAVMDPEGRLDESNAPFVPVTIHEATIFEGARKILEKIRPTWPSEGIEFKLFTDGITNKLVGCFYGDVKDTVLIRVYGNKTDLLIDRTAETRNIRMLHSFGLAPQLYATFNNGLAYEFVPGVTLTPESVIEPSVWTLVAQKMAQMHRLQCWTEIPRIPMLRGKLEKFLSLIPETFTRPEIHVRVKDQFLPLSKLRAEVDQLCDHLERLGSPVVFSHNDLLLGNVVCTESLRQVTFIDYEYAAYNYQAFDIGNHFTEFAGIDEVDYTRYPSREFQMNWLRVYLETFQHPQKVTQNDLDRLYVHVNQFALASHLFWTVWALIQAEHSTINFDFVKFAQVRYGEYLTRKDEFLALSYEN</sequence>
<evidence type="ECO:0000256" key="12">
    <source>
        <dbReference type="ARBA" id="ARBA00023163"/>
    </source>
</evidence>
<feature type="region of interest" description="Disordered" evidence="20">
    <location>
        <begin position="577"/>
        <end position="600"/>
    </location>
</feature>
<dbReference type="InterPro" id="IPR011009">
    <property type="entry name" value="Kinase-like_dom_sf"/>
</dbReference>
<keyword evidence="4" id="KW-0479">Metal-binding</keyword>
<evidence type="ECO:0000256" key="19">
    <source>
        <dbReference type="PROSITE-ProRule" id="PRU00042"/>
    </source>
</evidence>
<dbReference type="PANTHER" id="PTHR22603">
    <property type="entry name" value="CHOLINE/ETHANOALAMINE KINASE"/>
    <property type="match status" value="1"/>
</dbReference>
<feature type="region of interest" description="Disordered" evidence="20">
    <location>
        <begin position="193"/>
        <end position="235"/>
    </location>
</feature>
<feature type="domain" description="C2H2-type" evidence="22">
    <location>
        <begin position="986"/>
        <end position="1013"/>
    </location>
</feature>
<evidence type="ECO:0000256" key="20">
    <source>
        <dbReference type="SAM" id="MobiDB-lite"/>
    </source>
</evidence>
<feature type="transmembrane region" description="Helical" evidence="21">
    <location>
        <begin position="1294"/>
        <end position="1315"/>
    </location>
</feature>
<feature type="region of interest" description="Disordered" evidence="20">
    <location>
        <begin position="637"/>
        <end position="677"/>
    </location>
</feature>
<evidence type="ECO:0000256" key="10">
    <source>
        <dbReference type="ARBA" id="ARBA00023125"/>
    </source>
</evidence>
<dbReference type="SUPFAM" id="SSF57667">
    <property type="entry name" value="beta-beta-alpha zinc fingers"/>
    <property type="match status" value="8"/>
</dbReference>
<dbReference type="VEuPathDB" id="VectorBase:LLONM1_001147"/>
<keyword evidence="7" id="KW-0862">Zinc</keyword>
<feature type="domain" description="C2H2-type" evidence="22">
    <location>
        <begin position="498"/>
        <end position="525"/>
    </location>
</feature>
<dbReference type="GO" id="GO:0005737">
    <property type="term" value="C:cytoplasm"/>
    <property type="evidence" value="ECO:0007669"/>
    <property type="project" value="TreeGrafter"/>
</dbReference>
<dbReference type="GO" id="GO:0008270">
    <property type="term" value="F:zinc ion binding"/>
    <property type="evidence" value="ECO:0007669"/>
    <property type="project" value="UniProtKB-KW"/>
</dbReference>
<feature type="transmembrane region" description="Helical" evidence="21">
    <location>
        <begin position="1127"/>
        <end position="1148"/>
    </location>
</feature>
<feature type="region of interest" description="Disordered" evidence="20">
    <location>
        <begin position="1063"/>
        <end position="1087"/>
    </location>
</feature>
<keyword evidence="13" id="KW-0594">Phospholipid biosynthesis</keyword>
<dbReference type="InterPro" id="IPR036236">
    <property type="entry name" value="Znf_C2H2_sf"/>
</dbReference>
<protein>
    <recommendedName>
        <fullName evidence="18">ethanolamine kinase</fullName>
        <ecNumber evidence="18">2.7.1.82</ecNumber>
    </recommendedName>
</protein>
<dbReference type="SUPFAM" id="SSF56112">
    <property type="entry name" value="Protein kinase-like (PK-like)"/>
    <property type="match status" value="1"/>
</dbReference>
<feature type="transmembrane region" description="Helical" evidence="21">
    <location>
        <begin position="1475"/>
        <end position="1497"/>
    </location>
</feature>
<evidence type="ECO:0000256" key="18">
    <source>
        <dbReference type="ARBA" id="ARBA00038874"/>
    </source>
</evidence>
<feature type="region of interest" description="Disordered" evidence="20">
    <location>
        <begin position="264"/>
        <end position="300"/>
    </location>
</feature>
<feature type="compositionally biased region" description="Basic and acidic residues" evidence="20">
    <location>
        <begin position="215"/>
        <end position="235"/>
    </location>
</feature>
<comment type="subcellular location">
    <subcellularLocation>
        <location evidence="2">Membrane</location>
    </subcellularLocation>
    <subcellularLocation>
        <location evidence="1">Nucleus</location>
    </subcellularLocation>
</comment>
<evidence type="ECO:0000256" key="15">
    <source>
        <dbReference type="ARBA" id="ARBA00023264"/>
    </source>
</evidence>
<comment type="similarity">
    <text evidence="17">Belongs to the choline/ethanolamine kinase family.</text>
</comment>
<dbReference type="GO" id="GO:0005634">
    <property type="term" value="C:nucleus"/>
    <property type="evidence" value="ECO:0007669"/>
    <property type="project" value="UniProtKB-SubCell"/>
</dbReference>
<feature type="domain" description="C2H2-type" evidence="22">
    <location>
        <begin position="899"/>
        <end position="926"/>
    </location>
</feature>
<feature type="domain" description="C2H2-type" evidence="22">
    <location>
        <begin position="745"/>
        <end position="772"/>
    </location>
</feature>
<feature type="region of interest" description="Disordered" evidence="20">
    <location>
        <begin position="130"/>
        <end position="174"/>
    </location>
</feature>
<dbReference type="InterPro" id="IPR012934">
    <property type="entry name" value="Znf_AD"/>
</dbReference>
<dbReference type="SMART" id="SM00355">
    <property type="entry name" value="ZnF_C2H2"/>
    <property type="match status" value="17"/>
</dbReference>
<dbReference type="Pfam" id="PF01633">
    <property type="entry name" value="Choline_kinase"/>
    <property type="match status" value="1"/>
</dbReference>
<evidence type="ECO:0000256" key="14">
    <source>
        <dbReference type="ARBA" id="ARBA00023242"/>
    </source>
</evidence>
<keyword evidence="13" id="KW-0444">Lipid biosynthesis</keyword>
<feature type="transmembrane region" description="Helical" evidence="21">
    <location>
        <begin position="1190"/>
        <end position="1210"/>
    </location>
</feature>
<evidence type="ECO:0000256" key="9">
    <source>
        <dbReference type="ARBA" id="ARBA00023015"/>
    </source>
</evidence>
<dbReference type="GO" id="GO:0004305">
    <property type="term" value="F:ethanolamine kinase activity"/>
    <property type="evidence" value="ECO:0007669"/>
    <property type="project" value="UniProtKB-EC"/>
</dbReference>
<evidence type="ECO:0000256" key="11">
    <source>
        <dbReference type="ARBA" id="ARBA00023136"/>
    </source>
</evidence>
<keyword evidence="9" id="KW-0805">Transcription regulation</keyword>
<keyword evidence="14" id="KW-0539">Nucleus</keyword>
<feature type="transmembrane region" description="Helical" evidence="21">
    <location>
        <begin position="1230"/>
        <end position="1248"/>
    </location>
</feature>
<feature type="transmembrane region" description="Helical" evidence="21">
    <location>
        <begin position="1375"/>
        <end position="1397"/>
    </location>
</feature>
<feature type="transmembrane region" description="Helical" evidence="21">
    <location>
        <begin position="1435"/>
        <end position="1454"/>
    </location>
</feature>
<dbReference type="InterPro" id="IPR013087">
    <property type="entry name" value="Znf_C2H2_type"/>
</dbReference>
<keyword evidence="12" id="KW-0804">Transcription</keyword>
<dbReference type="Gene3D" id="3.90.1200.10">
    <property type="match status" value="1"/>
</dbReference>
<feature type="transmembrane region" description="Helical" evidence="21">
    <location>
        <begin position="1255"/>
        <end position="1274"/>
    </location>
</feature>
<feature type="domain" description="C2H2-type" evidence="22">
    <location>
        <begin position="553"/>
        <end position="580"/>
    </location>
</feature>
<feature type="compositionally biased region" description="Basic residues" evidence="20">
    <location>
        <begin position="264"/>
        <end position="277"/>
    </location>
</feature>
<feature type="domain" description="C2H2-type" evidence="22">
    <location>
        <begin position="708"/>
        <end position="735"/>
    </location>
</feature>
<evidence type="ECO:0000256" key="3">
    <source>
        <dbReference type="ARBA" id="ARBA00022692"/>
    </source>
</evidence>
<dbReference type="GO" id="GO:0016020">
    <property type="term" value="C:membrane"/>
    <property type="evidence" value="ECO:0007669"/>
    <property type="project" value="UniProtKB-SubCell"/>
</dbReference>
<feature type="domain" description="C2H2-type" evidence="22">
    <location>
        <begin position="812"/>
        <end position="839"/>
    </location>
</feature>
<organism evidence="23 24">
    <name type="scientific">Lutzomyia longipalpis</name>
    <name type="common">Sand fly</name>
    <dbReference type="NCBI Taxonomy" id="7200"/>
    <lineage>
        <taxon>Eukaryota</taxon>
        <taxon>Metazoa</taxon>
        <taxon>Ecdysozoa</taxon>
        <taxon>Arthropoda</taxon>
        <taxon>Hexapoda</taxon>
        <taxon>Insecta</taxon>
        <taxon>Pterygota</taxon>
        <taxon>Neoptera</taxon>
        <taxon>Endopterygota</taxon>
        <taxon>Diptera</taxon>
        <taxon>Nematocera</taxon>
        <taxon>Psychodoidea</taxon>
        <taxon>Psychodidae</taxon>
        <taxon>Lutzomyia</taxon>
        <taxon>Lutzomyia</taxon>
    </lineage>
</organism>
<dbReference type="VEuPathDB" id="VectorBase:LLONM1_005874"/>
<feature type="domain" description="C2H2-type" evidence="22">
    <location>
        <begin position="931"/>
        <end position="959"/>
    </location>
</feature>
<dbReference type="FunFam" id="3.30.160.60:FF:000322">
    <property type="entry name" value="GDNF-inducible zinc finger protein 1"/>
    <property type="match status" value="1"/>
</dbReference>
<dbReference type="EC" id="2.7.1.82" evidence="18"/>
<feature type="domain" description="C2H2-type" evidence="22">
    <location>
        <begin position="780"/>
        <end position="807"/>
    </location>
</feature>
<dbReference type="Pfam" id="PF01490">
    <property type="entry name" value="Aa_trans"/>
    <property type="match status" value="1"/>
</dbReference>
<feature type="domain" description="C2H2-type" evidence="22">
    <location>
        <begin position="957"/>
        <end position="985"/>
    </location>
</feature>
<feature type="compositionally biased region" description="Polar residues" evidence="20">
    <location>
        <begin position="284"/>
        <end position="300"/>
    </location>
</feature>
<dbReference type="PROSITE" id="PS00028">
    <property type="entry name" value="ZINC_FINGER_C2H2_1"/>
    <property type="match status" value="7"/>
</dbReference>
<keyword evidence="3 21" id="KW-0812">Transmembrane</keyword>
<evidence type="ECO:0000256" key="8">
    <source>
        <dbReference type="ARBA" id="ARBA00022989"/>
    </source>
</evidence>
<feature type="compositionally biased region" description="Basic residues" evidence="20">
    <location>
        <begin position="577"/>
        <end position="593"/>
    </location>
</feature>
<feature type="compositionally biased region" description="Basic and acidic residues" evidence="20">
    <location>
        <begin position="439"/>
        <end position="451"/>
    </location>
</feature>
<dbReference type="PROSITE" id="PS50157">
    <property type="entry name" value="ZINC_FINGER_C2H2_2"/>
    <property type="match status" value="14"/>
</dbReference>
<evidence type="ECO:0000259" key="22">
    <source>
        <dbReference type="PROSITE" id="PS50157"/>
    </source>
</evidence>
<feature type="compositionally biased region" description="Acidic residues" evidence="20">
    <location>
        <begin position="452"/>
        <end position="466"/>
    </location>
</feature>
<keyword evidence="13" id="KW-0443">Lipid metabolism</keyword>
<evidence type="ECO:0000256" key="13">
    <source>
        <dbReference type="ARBA" id="ARBA00023209"/>
    </source>
</evidence>
<evidence type="ECO:0000313" key="23">
    <source>
        <dbReference type="EnsemblMetazoa" id="LLOJ000742-PA"/>
    </source>
</evidence>
<dbReference type="CDD" id="cd05157">
    <property type="entry name" value="ETNK_euk"/>
    <property type="match status" value="1"/>
</dbReference>
<evidence type="ECO:0000256" key="5">
    <source>
        <dbReference type="ARBA" id="ARBA00022737"/>
    </source>
</evidence>
<keyword evidence="15" id="KW-1208">Phospholipid metabolism</keyword>
<keyword evidence="5" id="KW-0677">Repeat</keyword>
<dbReference type="Gene3D" id="3.30.200.20">
    <property type="entry name" value="Phosphorylase Kinase, domain 1"/>
    <property type="match status" value="1"/>
</dbReference>
<evidence type="ECO:0000256" key="21">
    <source>
        <dbReference type="SAM" id="Phobius"/>
    </source>
</evidence>
<evidence type="ECO:0000256" key="16">
    <source>
        <dbReference type="ARBA" id="ARBA00037883"/>
    </source>
</evidence>
<feature type="compositionally biased region" description="Basic residues" evidence="20">
    <location>
        <begin position="159"/>
        <end position="169"/>
    </location>
</feature>
<evidence type="ECO:0000256" key="7">
    <source>
        <dbReference type="ARBA" id="ARBA00022833"/>
    </source>
</evidence>
<keyword evidence="11 21" id="KW-0472">Membrane</keyword>
<keyword evidence="6 19" id="KW-0863">Zinc-finger</keyword>
<dbReference type="VEuPathDB" id="VectorBase:LLONM1_012045"/>
<dbReference type="Gene3D" id="3.30.160.60">
    <property type="entry name" value="Classic Zinc Finger"/>
    <property type="match status" value="9"/>
</dbReference>
<evidence type="ECO:0000256" key="17">
    <source>
        <dbReference type="ARBA" id="ARBA00038211"/>
    </source>
</evidence>
<keyword evidence="24" id="KW-1185">Reference proteome</keyword>
<evidence type="ECO:0000256" key="1">
    <source>
        <dbReference type="ARBA" id="ARBA00004123"/>
    </source>
</evidence>
<dbReference type="GO" id="GO:0006646">
    <property type="term" value="P:phosphatidylethanolamine biosynthetic process"/>
    <property type="evidence" value="ECO:0007669"/>
    <property type="project" value="TreeGrafter"/>
</dbReference>
<evidence type="ECO:0000256" key="2">
    <source>
        <dbReference type="ARBA" id="ARBA00004370"/>
    </source>
</evidence>
<proteinExistence type="inferred from homology"/>
<dbReference type="Pfam" id="PF00096">
    <property type="entry name" value="zf-C2H2"/>
    <property type="match status" value="2"/>
</dbReference>
<comment type="pathway">
    <text evidence="16">Phospholipid metabolism; phosphatidylethanolamine biosynthesis; phosphatidylethanolamine from ethanolamine: step 1/3.</text>
</comment>
<keyword evidence="10" id="KW-0238">DNA-binding</keyword>
<feature type="domain" description="C2H2-type" evidence="22">
    <location>
        <begin position="847"/>
        <end position="874"/>
    </location>
</feature>
<dbReference type="FunFam" id="3.30.160.60:FF:000340">
    <property type="entry name" value="zinc finger protein 473 isoform X1"/>
    <property type="match status" value="1"/>
</dbReference>
<feature type="region of interest" description="Disordered" evidence="20">
    <location>
        <begin position="429"/>
        <end position="466"/>
    </location>
</feature>
<dbReference type="GO" id="GO:0003677">
    <property type="term" value="F:DNA binding"/>
    <property type="evidence" value="ECO:0007669"/>
    <property type="project" value="UniProtKB-KW"/>
</dbReference>
<dbReference type="SMART" id="SM00868">
    <property type="entry name" value="zf-AD"/>
    <property type="match status" value="1"/>
</dbReference>
<feature type="transmembrane region" description="Helical" evidence="21">
    <location>
        <begin position="1409"/>
        <end position="1429"/>
    </location>
</feature>
<dbReference type="PANTHER" id="PTHR22603:SF66">
    <property type="entry name" value="ETHANOLAMINE KINASE"/>
    <property type="match status" value="1"/>
</dbReference>
<evidence type="ECO:0000256" key="4">
    <source>
        <dbReference type="ARBA" id="ARBA00022723"/>
    </source>
</evidence>
<keyword evidence="8 21" id="KW-1133">Transmembrane helix</keyword>
<name>A0A1B0C9X0_LUTLO</name>
<dbReference type="EnsemblMetazoa" id="LLOJ000742-RA">
    <property type="protein sequence ID" value="LLOJ000742-PA"/>
    <property type="gene ID" value="LLOJ000742"/>
</dbReference>
<feature type="domain" description="C2H2-type" evidence="22">
    <location>
        <begin position="1014"/>
        <end position="1041"/>
    </location>
</feature>
<dbReference type="InterPro" id="IPR013057">
    <property type="entry name" value="AA_transpt_TM"/>
</dbReference>
<dbReference type="VEuPathDB" id="VectorBase:LLOJ000742"/>
<accession>A0A1B0C9X0</accession>
<feature type="compositionally biased region" description="Basic and acidic residues" evidence="20">
    <location>
        <begin position="637"/>
        <end position="659"/>
    </location>
</feature>
<feature type="compositionally biased region" description="Basic and acidic residues" evidence="20">
    <location>
        <begin position="193"/>
        <end position="204"/>
    </location>
</feature>
<evidence type="ECO:0000256" key="6">
    <source>
        <dbReference type="ARBA" id="ARBA00022771"/>
    </source>
</evidence>